<protein>
    <submittedName>
        <fullName evidence="2">Uncharacterized protein</fullName>
    </submittedName>
</protein>
<accession>A0A167W5D5</accession>
<proteinExistence type="predicted"/>
<evidence type="ECO:0000256" key="1">
    <source>
        <dbReference type="SAM" id="Phobius"/>
    </source>
</evidence>
<dbReference type="STRING" id="436010.A0A167W5D5"/>
<sequence length="252" mass="27807">MSHRKYRTNTSEIHQELSAIAIHALCTSQAICSSFQSRNGKHIYLPACARALQTGYTHFALICLLSLGSFLLLQLTPLSLSDIARHDRIERGVSLVDTATPLKEEYMPSEINEDLVEACGRREKESAALAGIYAEIAHGRMTIALRIFAGPASSFSRTPLLSLMFPRTQPRRLKQMRAPPSLAARKDTTRNLPGGVEMEQERRGDTQEAKAEHLLVEDEIGWDYETAGQGRSVFSTIPRGAIPATSKEDGGE</sequence>
<keyword evidence="1" id="KW-1133">Transmembrane helix</keyword>
<name>A0A167W5D5_9AGAM</name>
<dbReference type="AlphaFoldDB" id="A0A167W5D5"/>
<gene>
    <name evidence="2" type="ORF">FIBSPDRAFT_1053954</name>
</gene>
<feature type="transmembrane region" description="Helical" evidence="1">
    <location>
        <begin position="56"/>
        <end position="75"/>
    </location>
</feature>
<keyword evidence="1" id="KW-0472">Membrane</keyword>
<dbReference type="OrthoDB" id="407298at2759"/>
<dbReference type="EMBL" id="KV417823">
    <property type="protein sequence ID" value="KZP05713.1"/>
    <property type="molecule type" value="Genomic_DNA"/>
</dbReference>
<evidence type="ECO:0000313" key="3">
    <source>
        <dbReference type="Proteomes" id="UP000076532"/>
    </source>
</evidence>
<keyword evidence="1" id="KW-0812">Transmembrane</keyword>
<keyword evidence="3" id="KW-1185">Reference proteome</keyword>
<reference evidence="2 3" key="1">
    <citation type="journal article" date="2016" name="Mol. Biol. Evol.">
        <title>Comparative Genomics of Early-Diverging Mushroom-Forming Fungi Provides Insights into the Origins of Lignocellulose Decay Capabilities.</title>
        <authorList>
            <person name="Nagy L.G."/>
            <person name="Riley R."/>
            <person name="Tritt A."/>
            <person name="Adam C."/>
            <person name="Daum C."/>
            <person name="Floudas D."/>
            <person name="Sun H."/>
            <person name="Yadav J.S."/>
            <person name="Pangilinan J."/>
            <person name="Larsson K.H."/>
            <person name="Matsuura K."/>
            <person name="Barry K."/>
            <person name="Labutti K."/>
            <person name="Kuo R."/>
            <person name="Ohm R.A."/>
            <person name="Bhattacharya S.S."/>
            <person name="Shirouzu T."/>
            <person name="Yoshinaga Y."/>
            <person name="Martin F.M."/>
            <person name="Grigoriev I.V."/>
            <person name="Hibbett D.S."/>
        </authorList>
    </citation>
    <scope>NUCLEOTIDE SEQUENCE [LARGE SCALE GENOMIC DNA]</scope>
    <source>
        <strain evidence="2 3">CBS 109695</strain>
    </source>
</reference>
<organism evidence="2 3">
    <name type="scientific">Athelia psychrophila</name>
    <dbReference type="NCBI Taxonomy" id="1759441"/>
    <lineage>
        <taxon>Eukaryota</taxon>
        <taxon>Fungi</taxon>
        <taxon>Dikarya</taxon>
        <taxon>Basidiomycota</taxon>
        <taxon>Agaricomycotina</taxon>
        <taxon>Agaricomycetes</taxon>
        <taxon>Agaricomycetidae</taxon>
        <taxon>Atheliales</taxon>
        <taxon>Atheliaceae</taxon>
        <taxon>Athelia</taxon>
    </lineage>
</organism>
<dbReference type="Proteomes" id="UP000076532">
    <property type="component" value="Unassembled WGS sequence"/>
</dbReference>
<evidence type="ECO:0000313" key="2">
    <source>
        <dbReference type="EMBL" id="KZP05713.1"/>
    </source>
</evidence>